<keyword evidence="4" id="KW-0804">Transcription</keyword>
<dbReference type="EMBL" id="JAEHOI010000007">
    <property type="protein sequence ID" value="MBK0422145.1"/>
    <property type="molecule type" value="Genomic_DNA"/>
</dbReference>
<protein>
    <submittedName>
        <fullName evidence="7">TetR/AcrR family transcriptional regulator C-terminal domain-containing protein</fullName>
    </submittedName>
</protein>
<name>A0A934QCJ8_9MICO</name>
<dbReference type="Pfam" id="PF02909">
    <property type="entry name" value="TetR_C_1"/>
    <property type="match status" value="1"/>
</dbReference>
<dbReference type="PANTHER" id="PTHR30055:SF151">
    <property type="entry name" value="TRANSCRIPTIONAL REGULATORY PROTEIN"/>
    <property type="match status" value="1"/>
</dbReference>
<evidence type="ECO:0000256" key="3">
    <source>
        <dbReference type="ARBA" id="ARBA00023125"/>
    </source>
</evidence>
<dbReference type="PRINTS" id="PR00400">
    <property type="entry name" value="TETREPRESSOR"/>
</dbReference>
<evidence type="ECO:0000313" key="7">
    <source>
        <dbReference type="EMBL" id="MBK0422145.1"/>
    </source>
</evidence>
<dbReference type="InterPro" id="IPR003012">
    <property type="entry name" value="Tet_transcr_reg_TetR"/>
</dbReference>
<keyword evidence="3 5" id="KW-0238">DNA-binding</keyword>
<evidence type="ECO:0000259" key="6">
    <source>
        <dbReference type="PROSITE" id="PS50977"/>
    </source>
</evidence>
<keyword evidence="8" id="KW-1185">Reference proteome</keyword>
<dbReference type="SUPFAM" id="SSF48498">
    <property type="entry name" value="Tetracyclin repressor-like, C-terminal domain"/>
    <property type="match status" value="1"/>
</dbReference>
<dbReference type="Proteomes" id="UP000618733">
    <property type="component" value="Unassembled WGS sequence"/>
</dbReference>
<keyword evidence="2" id="KW-0805">Transcription regulation</keyword>
<feature type="DNA-binding region" description="H-T-H motif" evidence="5">
    <location>
        <begin position="42"/>
        <end position="61"/>
    </location>
</feature>
<comment type="caution">
    <text evidence="7">The sequence shown here is derived from an EMBL/GenBank/DDBJ whole genome shotgun (WGS) entry which is preliminary data.</text>
</comment>
<evidence type="ECO:0000256" key="2">
    <source>
        <dbReference type="ARBA" id="ARBA00023015"/>
    </source>
</evidence>
<dbReference type="RefSeq" id="WP_200132347.1">
    <property type="nucleotide sequence ID" value="NZ_JAEHOI010000007.1"/>
</dbReference>
<evidence type="ECO:0000256" key="5">
    <source>
        <dbReference type="PROSITE-ProRule" id="PRU00335"/>
    </source>
</evidence>
<keyword evidence="1" id="KW-0678">Repressor</keyword>
<dbReference type="InterPro" id="IPR036271">
    <property type="entry name" value="Tet_transcr_reg_TetR-rel_C_sf"/>
</dbReference>
<dbReference type="InterPro" id="IPR004111">
    <property type="entry name" value="Repressor_TetR_C"/>
</dbReference>
<dbReference type="GO" id="GO:0046677">
    <property type="term" value="P:response to antibiotic"/>
    <property type="evidence" value="ECO:0007669"/>
    <property type="project" value="InterPro"/>
</dbReference>
<dbReference type="GO" id="GO:0000976">
    <property type="term" value="F:transcription cis-regulatory region binding"/>
    <property type="evidence" value="ECO:0007669"/>
    <property type="project" value="TreeGrafter"/>
</dbReference>
<dbReference type="PANTHER" id="PTHR30055">
    <property type="entry name" value="HTH-TYPE TRANSCRIPTIONAL REGULATOR RUTR"/>
    <property type="match status" value="1"/>
</dbReference>
<dbReference type="Gene3D" id="1.10.357.10">
    <property type="entry name" value="Tetracycline Repressor, domain 2"/>
    <property type="match status" value="1"/>
</dbReference>
<accession>A0A934QCJ8</accession>
<dbReference type="Pfam" id="PF00440">
    <property type="entry name" value="TetR_N"/>
    <property type="match status" value="1"/>
</dbReference>
<feature type="domain" description="HTH tetR-type" evidence="6">
    <location>
        <begin position="20"/>
        <end position="79"/>
    </location>
</feature>
<dbReference type="SUPFAM" id="SSF46689">
    <property type="entry name" value="Homeodomain-like"/>
    <property type="match status" value="1"/>
</dbReference>
<dbReference type="InterPro" id="IPR001647">
    <property type="entry name" value="HTH_TetR"/>
</dbReference>
<dbReference type="GO" id="GO:0045892">
    <property type="term" value="P:negative regulation of DNA-templated transcription"/>
    <property type="evidence" value="ECO:0007669"/>
    <property type="project" value="InterPro"/>
</dbReference>
<dbReference type="PROSITE" id="PS50977">
    <property type="entry name" value="HTH_TETR_2"/>
    <property type="match status" value="1"/>
</dbReference>
<dbReference type="InterPro" id="IPR050109">
    <property type="entry name" value="HTH-type_TetR-like_transc_reg"/>
</dbReference>
<organism evidence="7 8">
    <name type="scientific">Leucobacter edaphi</name>
    <dbReference type="NCBI Taxonomy" id="2796472"/>
    <lineage>
        <taxon>Bacteria</taxon>
        <taxon>Bacillati</taxon>
        <taxon>Actinomycetota</taxon>
        <taxon>Actinomycetes</taxon>
        <taxon>Micrococcales</taxon>
        <taxon>Microbacteriaceae</taxon>
        <taxon>Leucobacter</taxon>
    </lineage>
</organism>
<evidence type="ECO:0000256" key="1">
    <source>
        <dbReference type="ARBA" id="ARBA00022491"/>
    </source>
</evidence>
<sequence>MAEPGPTPGKRAAGRPKRAVLSRESILAGAFALAEERGADFTLAALARRLGVQPSALHHYFHGRADLIAGMRGELALRVGDHGFDRLPWHEAIIPWAIAYRDTFGTHPGLIAALATLPIESEPESMVDYERVAAAFARDGYPEHLIVPALVAVESFVIGSALDALTPDDNLRPSGAEAEANAPTLASAERSAREAAVARGRSVATETFEFGLTALVAGLRAAGETR</sequence>
<evidence type="ECO:0000256" key="4">
    <source>
        <dbReference type="ARBA" id="ARBA00023163"/>
    </source>
</evidence>
<gene>
    <name evidence="7" type="ORF">JD292_08660</name>
</gene>
<reference evidence="7" key="1">
    <citation type="submission" date="2020-12" db="EMBL/GenBank/DDBJ databases">
        <title>Leucobacter sp. CAS2, isolated from Chromium sludge.</title>
        <authorList>
            <person name="Xu Z."/>
        </authorList>
    </citation>
    <scope>NUCLEOTIDE SEQUENCE</scope>
    <source>
        <strain evidence="7">CSA2</strain>
    </source>
</reference>
<dbReference type="InterPro" id="IPR009057">
    <property type="entry name" value="Homeodomain-like_sf"/>
</dbReference>
<evidence type="ECO:0000313" key="8">
    <source>
        <dbReference type="Proteomes" id="UP000618733"/>
    </source>
</evidence>
<proteinExistence type="predicted"/>
<dbReference type="GO" id="GO:0003700">
    <property type="term" value="F:DNA-binding transcription factor activity"/>
    <property type="evidence" value="ECO:0007669"/>
    <property type="project" value="TreeGrafter"/>
</dbReference>
<dbReference type="AlphaFoldDB" id="A0A934QCJ8"/>